<dbReference type="Proteomes" id="UP000555728">
    <property type="component" value="Unassembled WGS sequence"/>
</dbReference>
<dbReference type="Pfam" id="PF09312">
    <property type="entry name" value="SurA_N"/>
    <property type="match status" value="1"/>
</dbReference>
<evidence type="ECO:0000259" key="11">
    <source>
        <dbReference type="PROSITE" id="PS50198"/>
    </source>
</evidence>
<keyword evidence="5" id="KW-0143">Chaperone</keyword>
<dbReference type="InterPro" id="IPR023058">
    <property type="entry name" value="PPIase_PpiC_CS"/>
</dbReference>
<feature type="compositionally biased region" description="Low complexity" evidence="10">
    <location>
        <begin position="12"/>
        <end position="21"/>
    </location>
</feature>
<keyword evidence="4 9" id="KW-0697">Rotamase</keyword>
<evidence type="ECO:0000256" key="1">
    <source>
        <dbReference type="ARBA" id="ARBA00018370"/>
    </source>
</evidence>
<keyword evidence="3" id="KW-0574">Periplasm</keyword>
<name>A0A7W6WLY0_9PROT</name>
<proteinExistence type="predicted"/>
<dbReference type="Gene3D" id="3.10.50.40">
    <property type="match status" value="1"/>
</dbReference>
<reference evidence="12 13" key="1">
    <citation type="submission" date="2020-08" db="EMBL/GenBank/DDBJ databases">
        <title>Genome sequencing of Purple Non-Sulfur Bacteria from various extreme environments.</title>
        <authorList>
            <person name="Mayer M."/>
        </authorList>
    </citation>
    <scope>NUCLEOTIDE SEQUENCE [LARGE SCALE GENOMIC DNA]</scope>
    <source>
        <strain evidence="12 13">JA135</strain>
    </source>
</reference>
<comment type="caution">
    <text evidence="12">The sequence shown here is derived from an EMBL/GenBank/DDBJ whole genome shotgun (WGS) entry which is preliminary data.</text>
</comment>
<dbReference type="SUPFAM" id="SSF54534">
    <property type="entry name" value="FKBP-like"/>
    <property type="match status" value="2"/>
</dbReference>
<accession>A0A7W6WLY0</accession>
<dbReference type="EMBL" id="JACIGI010000034">
    <property type="protein sequence ID" value="MBB4287339.1"/>
    <property type="molecule type" value="Genomic_DNA"/>
</dbReference>
<feature type="domain" description="PpiC" evidence="11">
    <location>
        <begin position="215"/>
        <end position="313"/>
    </location>
</feature>
<dbReference type="InterPro" id="IPR000297">
    <property type="entry name" value="PPIase_PpiC"/>
</dbReference>
<dbReference type="Gene3D" id="1.10.4030.10">
    <property type="entry name" value="Porin chaperone SurA, peptide-binding domain"/>
    <property type="match status" value="1"/>
</dbReference>
<evidence type="ECO:0000256" key="4">
    <source>
        <dbReference type="ARBA" id="ARBA00023110"/>
    </source>
</evidence>
<dbReference type="RefSeq" id="WP_184436982.1">
    <property type="nucleotide sequence ID" value="NZ_JACIGI010000034.1"/>
</dbReference>
<dbReference type="InterPro" id="IPR027304">
    <property type="entry name" value="Trigger_fact/SurA_dom_sf"/>
</dbReference>
<dbReference type="InterPro" id="IPR046357">
    <property type="entry name" value="PPIase_dom_sf"/>
</dbReference>
<dbReference type="Pfam" id="PF00639">
    <property type="entry name" value="Rotamase"/>
    <property type="match status" value="1"/>
</dbReference>
<dbReference type="SUPFAM" id="SSF109998">
    <property type="entry name" value="Triger factor/SurA peptide-binding domain-like"/>
    <property type="match status" value="1"/>
</dbReference>
<evidence type="ECO:0000256" key="8">
    <source>
        <dbReference type="ARBA" id="ARBA00031484"/>
    </source>
</evidence>
<evidence type="ECO:0000313" key="13">
    <source>
        <dbReference type="Proteomes" id="UP000555728"/>
    </source>
</evidence>
<gene>
    <name evidence="12" type="ORF">GGD88_003086</name>
</gene>
<protein>
    <recommendedName>
        <fullName evidence="1">Parvulin-like PPIase</fullName>
    </recommendedName>
    <alternativeName>
        <fullName evidence="7">Peptidyl-prolyl cis-trans isomerase plp</fullName>
    </alternativeName>
    <alternativeName>
        <fullName evidence="8">Rotamase plp</fullName>
    </alternativeName>
</protein>
<dbReference type="AlphaFoldDB" id="A0A7W6WLY0"/>
<evidence type="ECO:0000256" key="2">
    <source>
        <dbReference type="ARBA" id="ARBA00022729"/>
    </source>
</evidence>
<evidence type="ECO:0000256" key="6">
    <source>
        <dbReference type="ARBA" id="ARBA00023235"/>
    </source>
</evidence>
<evidence type="ECO:0000313" key="12">
    <source>
        <dbReference type="EMBL" id="MBB4287339.1"/>
    </source>
</evidence>
<evidence type="ECO:0000256" key="3">
    <source>
        <dbReference type="ARBA" id="ARBA00022764"/>
    </source>
</evidence>
<dbReference type="PROSITE" id="PS01096">
    <property type="entry name" value="PPIC_PPIASE_1"/>
    <property type="match status" value="1"/>
</dbReference>
<keyword evidence="2" id="KW-0732">Signal</keyword>
<organism evidence="12 13">
    <name type="scientific">Roseospira goensis</name>
    <dbReference type="NCBI Taxonomy" id="391922"/>
    <lineage>
        <taxon>Bacteria</taxon>
        <taxon>Pseudomonadati</taxon>
        <taxon>Pseudomonadota</taxon>
        <taxon>Alphaproteobacteria</taxon>
        <taxon>Rhodospirillales</taxon>
        <taxon>Rhodospirillaceae</taxon>
        <taxon>Roseospira</taxon>
    </lineage>
</organism>
<dbReference type="PANTHER" id="PTHR47637:SF1">
    <property type="entry name" value="CHAPERONE SURA"/>
    <property type="match status" value="1"/>
</dbReference>
<evidence type="ECO:0000256" key="5">
    <source>
        <dbReference type="ARBA" id="ARBA00023186"/>
    </source>
</evidence>
<dbReference type="PANTHER" id="PTHR47637">
    <property type="entry name" value="CHAPERONE SURA"/>
    <property type="match status" value="1"/>
</dbReference>
<keyword evidence="6 9" id="KW-0413">Isomerase</keyword>
<keyword evidence="13" id="KW-1185">Reference proteome</keyword>
<evidence type="ECO:0000256" key="7">
    <source>
        <dbReference type="ARBA" id="ARBA00030642"/>
    </source>
</evidence>
<dbReference type="PROSITE" id="PS50198">
    <property type="entry name" value="PPIC_PPIASE_2"/>
    <property type="match status" value="1"/>
</dbReference>
<evidence type="ECO:0000256" key="10">
    <source>
        <dbReference type="SAM" id="MobiDB-lite"/>
    </source>
</evidence>
<feature type="region of interest" description="Disordered" evidence="10">
    <location>
        <begin position="1"/>
        <end position="37"/>
    </location>
</feature>
<dbReference type="InterPro" id="IPR050280">
    <property type="entry name" value="OMP_Chaperone_SurA"/>
</dbReference>
<sequence>MRLSADPRHAAPHAAPHAATAVRGRGDRRPAAPPRKRRARLALAALLPLLALAMALPPTAGMAQQREADMVLRIAAVVNDDIISVYDVEARTDLLVASSGMPDTADMRGRIRDQVLRALIDETLKLQEAERLGQSVSDENMAEAIRQVEQQNGIPPGGFEAFIETSGVDRGTAMRQIRAEVAWVKAVQALFRERITISDEQVDIVMDRLKAAQGKPEHLVREIYLPVDNPADEARVRENAARLVSQIRDGAGFAPLARQFSQSPSAANGGSLGWVRQGELDTTLEQALLDMRPGTVSDPIRTVGGFHILALADRRRTAVPDPDNARLTLSQLAMPARGPNALSAGTREEIKTVVRETVETCDDLNALAEEMEVPNSGPVGTVPVARLDGPMRDILTGLGENEASDPIRTPGGELIVMVCSREVPGGMPTAEAVRQRLFEERLDTLANRHLRTLRQQALIDVRI</sequence>
<evidence type="ECO:0000256" key="9">
    <source>
        <dbReference type="PROSITE-ProRule" id="PRU00278"/>
    </source>
</evidence>
<dbReference type="InterPro" id="IPR015391">
    <property type="entry name" value="SurA_N"/>
</dbReference>
<dbReference type="GO" id="GO:0003755">
    <property type="term" value="F:peptidyl-prolyl cis-trans isomerase activity"/>
    <property type="evidence" value="ECO:0007669"/>
    <property type="project" value="UniProtKB-KW"/>
</dbReference>